<evidence type="ECO:0000256" key="7">
    <source>
        <dbReference type="ARBA" id="ARBA00022723"/>
    </source>
</evidence>
<sequence>MPESGFVPTHILHNPRPIYNHSEYNFKSKIICTLGPVSREVSVLADMLRAGMKVARFNFSHGEHAYHQQTLDNLRKACASTGLLCGVLLDTKGPEIRTGFLKDGCAVTLEARSEVTLTTDYGVKGDARTIAVSYPSLAKDVKPGSKILAADGSITFTVLSCDISAGTVRARVENDAKLGERKNMNLPGVIVNLPTITEKDKTDILEWGVKNKVDFIAASFVRKGSDVEYIREVLGDSAKHISIISKVENQEGLDNFADIVDKSDGIMVARGDLGMEIPMHQIFLAQKRMIKRCNEHGKPVVTATQMLESMTGAPRPTRAEATDVANAILDGTDCVMLSGETAAGDYPVHAVHSMAQICGEAEAHIDPVSVYRRILERQEIPMKNFESVASTSVRAAEKVGARLIISLARTGMVAHLMAKYRPAVPILMVVLDENNDGSAQSLARRSLVYRGIIPLVVPSVGDYRTQLIEAIDHAVKLGLVVTNDKVIGVHALGKDSVMKVLDVH</sequence>
<evidence type="ECO:0000256" key="4">
    <source>
        <dbReference type="ARBA" id="ARBA00008663"/>
    </source>
</evidence>
<evidence type="ECO:0000256" key="11">
    <source>
        <dbReference type="ARBA" id="ARBA00022842"/>
    </source>
</evidence>
<dbReference type="Gene3D" id="3.20.20.60">
    <property type="entry name" value="Phosphoenolpyruvate-binding domains"/>
    <property type="match status" value="1"/>
</dbReference>
<evidence type="ECO:0000256" key="8">
    <source>
        <dbReference type="ARBA" id="ARBA00022741"/>
    </source>
</evidence>
<dbReference type="SUPFAM" id="SSF51621">
    <property type="entry name" value="Phosphoenolpyruvate/pyruvate domain"/>
    <property type="match status" value="1"/>
</dbReference>
<dbReference type="Gene3D" id="2.40.33.10">
    <property type="entry name" value="PK beta-barrel domain-like"/>
    <property type="match status" value="1"/>
</dbReference>
<gene>
    <name evidence="18" type="ORF">MSP1404_LOCUS2426</name>
</gene>
<evidence type="ECO:0000256" key="9">
    <source>
        <dbReference type="ARBA" id="ARBA00022777"/>
    </source>
</evidence>
<keyword evidence="12 15" id="KW-0324">Glycolysis</keyword>
<accession>A0A7S0KFK1</accession>
<dbReference type="NCBIfam" id="NF004491">
    <property type="entry name" value="PRK05826.1"/>
    <property type="match status" value="1"/>
</dbReference>
<dbReference type="PRINTS" id="PR01050">
    <property type="entry name" value="PYRUVTKNASE"/>
</dbReference>
<dbReference type="InterPro" id="IPR011037">
    <property type="entry name" value="Pyrv_Knase-like_insert_dom_sf"/>
</dbReference>
<comment type="cofactor">
    <cofactor evidence="2">
        <name>K(+)</name>
        <dbReference type="ChEBI" id="CHEBI:29103"/>
    </cofactor>
</comment>
<evidence type="ECO:0000259" key="17">
    <source>
        <dbReference type="Pfam" id="PF02887"/>
    </source>
</evidence>
<feature type="domain" description="Pyruvate kinase barrel" evidence="16">
    <location>
        <begin position="27"/>
        <end position="351"/>
    </location>
</feature>
<evidence type="ECO:0000256" key="13">
    <source>
        <dbReference type="ARBA" id="ARBA00023317"/>
    </source>
</evidence>
<evidence type="ECO:0000256" key="5">
    <source>
        <dbReference type="ARBA" id="ARBA00012142"/>
    </source>
</evidence>
<evidence type="ECO:0000256" key="2">
    <source>
        <dbReference type="ARBA" id="ARBA00001958"/>
    </source>
</evidence>
<comment type="cofactor">
    <cofactor evidence="1">
        <name>Mg(2+)</name>
        <dbReference type="ChEBI" id="CHEBI:18420"/>
    </cofactor>
</comment>
<dbReference type="InterPro" id="IPR015795">
    <property type="entry name" value="Pyrv_Knase_C"/>
</dbReference>
<evidence type="ECO:0000256" key="1">
    <source>
        <dbReference type="ARBA" id="ARBA00001946"/>
    </source>
</evidence>
<proteinExistence type="inferred from homology"/>
<dbReference type="InterPro" id="IPR001697">
    <property type="entry name" value="Pyr_Knase"/>
</dbReference>
<dbReference type="SUPFAM" id="SSF50800">
    <property type="entry name" value="PK beta-barrel domain-like"/>
    <property type="match status" value="1"/>
</dbReference>
<dbReference type="PANTHER" id="PTHR11817">
    <property type="entry name" value="PYRUVATE KINASE"/>
    <property type="match status" value="1"/>
</dbReference>
<dbReference type="AlphaFoldDB" id="A0A7S0KFK1"/>
<keyword evidence="9 15" id="KW-0418">Kinase</keyword>
<dbReference type="GO" id="GO:0000287">
    <property type="term" value="F:magnesium ion binding"/>
    <property type="evidence" value="ECO:0007669"/>
    <property type="project" value="InterPro"/>
</dbReference>
<dbReference type="InterPro" id="IPR036918">
    <property type="entry name" value="Pyrv_Knase_C_sf"/>
</dbReference>
<comment type="similarity">
    <text evidence="4 15">Belongs to the pyruvate kinase family.</text>
</comment>
<dbReference type="Gene3D" id="3.40.1380.20">
    <property type="entry name" value="Pyruvate kinase, C-terminal domain"/>
    <property type="match status" value="1"/>
</dbReference>
<keyword evidence="7" id="KW-0479">Metal-binding</keyword>
<dbReference type="InterPro" id="IPR015813">
    <property type="entry name" value="Pyrv/PenolPyrv_kinase-like_dom"/>
</dbReference>
<dbReference type="NCBIfam" id="TIGR01064">
    <property type="entry name" value="pyruv_kin"/>
    <property type="match status" value="1"/>
</dbReference>
<keyword evidence="13" id="KW-0670">Pyruvate</keyword>
<dbReference type="PROSITE" id="PS00110">
    <property type="entry name" value="PYRUVATE_KINASE"/>
    <property type="match status" value="1"/>
</dbReference>
<keyword evidence="11 15" id="KW-0460">Magnesium</keyword>
<dbReference type="InterPro" id="IPR018209">
    <property type="entry name" value="Pyrv_Knase_AS"/>
</dbReference>
<comment type="catalytic activity">
    <reaction evidence="14 15">
        <text>pyruvate + ATP = phosphoenolpyruvate + ADP + H(+)</text>
        <dbReference type="Rhea" id="RHEA:18157"/>
        <dbReference type="ChEBI" id="CHEBI:15361"/>
        <dbReference type="ChEBI" id="CHEBI:15378"/>
        <dbReference type="ChEBI" id="CHEBI:30616"/>
        <dbReference type="ChEBI" id="CHEBI:58702"/>
        <dbReference type="ChEBI" id="CHEBI:456216"/>
        <dbReference type="EC" id="2.7.1.40"/>
    </reaction>
</comment>
<dbReference type="EMBL" id="HBEV01003199">
    <property type="protein sequence ID" value="CAD8580003.1"/>
    <property type="molecule type" value="Transcribed_RNA"/>
</dbReference>
<keyword evidence="6 15" id="KW-0808">Transferase</keyword>
<dbReference type="GO" id="GO:0005524">
    <property type="term" value="F:ATP binding"/>
    <property type="evidence" value="ECO:0007669"/>
    <property type="project" value="UniProtKB-KW"/>
</dbReference>
<dbReference type="Pfam" id="PF02887">
    <property type="entry name" value="PK_C"/>
    <property type="match status" value="1"/>
</dbReference>
<reference evidence="18" key="1">
    <citation type="submission" date="2021-01" db="EMBL/GenBank/DDBJ databases">
        <authorList>
            <person name="Corre E."/>
            <person name="Pelletier E."/>
            <person name="Niang G."/>
            <person name="Scheremetjew M."/>
            <person name="Finn R."/>
            <person name="Kale V."/>
            <person name="Holt S."/>
            <person name="Cochrane G."/>
            <person name="Meng A."/>
            <person name="Brown T."/>
            <person name="Cohen L."/>
        </authorList>
    </citation>
    <scope>NUCLEOTIDE SEQUENCE</scope>
    <source>
        <strain evidence="18">CCMP494</strain>
    </source>
</reference>
<evidence type="ECO:0000259" key="16">
    <source>
        <dbReference type="Pfam" id="PF00224"/>
    </source>
</evidence>
<dbReference type="GO" id="GO:0004743">
    <property type="term" value="F:pyruvate kinase activity"/>
    <property type="evidence" value="ECO:0007669"/>
    <property type="project" value="UniProtKB-EC"/>
</dbReference>
<protein>
    <recommendedName>
        <fullName evidence="5 15">Pyruvate kinase</fullName>
        <ecNumber evidence="5 15">2.7.1.40</ecNumber>
    </recommendedName>
</protein>
<dbReference type="InterPro" id="IPR015806">
    <property type="entry name" value="Pyrv_Knase_insert_dom_sf"/>
</dbReference>
<evidence type="ECO:0000256" key="6">
    <source>
        <dbReference type="ARBA" id="ARBA00022679"/>
    </source>
</evidence>
<keyword evidence="8" id="KW-0547">Nucleotide-binding</keyword>
<keyword evidence="10" id="KW-0067">ATP-binding</keyword>
<dbReference type="InterPro" id="IPR015793">
    <property type="entry name" value="Pyrv_Knase_brl"/>
</dbReference>
<dbReference type="EC" id="2.7.1.40" evidence="5 15"/>
<evidence type="ECO:0000256" key="10">
    <source>
        <dbReference type="ARBA" id="ARBA00022840"/>
    </source>
</evidence>
<evidence type="ECO:0000256" key="3">
    <source>
        <dbReference type="ARBA" id="ARBA00004997"/>
    </source>
</evidence>
<dbReference type="NCBIfam" id="NF004978">
    <property type="entry name" value="PRK06354.1"/>
    <property type="match status" value="1"/>
</dbReference>
<dbReference type="GO" id="GO:0016301">
    <property type="term" value="F:kinase activity"/>
    <property type="evidence" value="ECO:0007669"/>
    <property type="project" value="UniProtKB-KW"/>
</dbReference>
<evidence type="ECO:0000256" key="14">
    <source>
        <dbReference type="ARBA" id="ARBA00048152"/>
    </source>
</evidence>
<dbReference type="FunFam" id="3.20.20.60:FF:000001">
    <property type="entry name" value="Pyruvate kinase"/>
    <property type="match status" value="1"/>
</dbReference>
<name>A0A7S0KFK1_MICPS</name>
<dbReference type="InterPro" id="IPR040442">
    <property type="entry name" value="Pyrv_kinase-like_dom_sf"/>
</dbReference>
<dbReference type="GO" id="GO:0006950">
    <property type="term" value="P:response to stress"/>
    <property type="evidence" value="ECO:0007669"/>
    <property type="project" value="UniProtKB-ARBA"/>
</dbReference>
<dbReference type="GO" id="GO:0030955">
    <property type="term" value="F:potassium ion binding"/>
    <property type="evidence" value="ECO:0007669"/>
    <property type="project" value="InterPro"/>
</dbReference>
<organism evidence="18">
    <name type="scientific">Micromonas pusilla</name>
    <name type="common">Picoplanktonic green alga</name>
    <name type="synonym">Chromulina pusilla</name>
    <dbReference type="NCBI Taxonomy" id="38833"/>
    <lineage>
        <taxon>Eukaryota</taxon>
        <taxon>Viridiplantae</taxon>
        <taxon>Chlorophyta</taxon>
        <taxon>Mamiellophyceae</taxon>
        <taxon>Mamiellales</taxon>
        <taxon>Mamiellaceae</taxon>
        <taxon>Micromonas</taxon>
    </lineage>
</organism>
<dbReference type="SUPFAM" id="SSF52935">
    <property type="entry name" value="PK C-terminal domain-like"/>
    <property type="match status" value="1"/>
</dbReference>
<feature type="domain" description="Pyruvate kinase C-terminal" evidence="17">
    <location>
        <begin position="386"/>
        <end position="492"/>
    </location>
</feature>
<comment type="pathway">
    <text evidence="3 15">Carbohydrate degradation; glycolysis; pyruvate from D-glyceraldehyde 3-phosphate: step 5/5.</text>
</comment>
<dbReference type="Pfam" id="PF00224">
    <property type="entry name" value="PK"/>
    <property type="match status" value="1"/>
</dbReference>
<dbReference type="FunFam" id="2.40.33.10:FF:000001">
    <property type="entry name" value="Pyruvate kinase"/>
    <property type="match status" value="1"/>
</dbReference>
<dbReference type="UniPathway" id="UPA00109">
    <property type="reaction ID" value="UER00188"/>
</dbReference>
<evidence type="ECO:0000256" key="12">
    <source>
        <dbReference type="ARBA" id="ARBA00023152"/>
    </source>
</evidence>
<evidence type="ECO:0000256" key="15">
    <source>
        <dbReference type="RuleBase" id="RU000504"/>
    </source>
</evidence>
<evidence type="ECO:0000313" key="18">
    <source>
        <dbReference type="EMBL" id="CAD8580003.1"/>
    </source>
</evidence>